<name>A0A0H2XU07_BURO1</name>
<proteinExistence type="predicted"/>
<dbReference type="InterPro" id="IPR017850">
    <property type="entry name" value="Alkaline_phosphatase_core_sf"/>
</dbReference>
<dbReference type="NCBIfam" id="TIGR02335">
    <property type="entry name" value="hydr_PhnA"/>
    <property type="match status" value="1"/>
</dbReference>
<dbReference type="Gene3D" id="3.40.720.10">
    <property type="entry name" value="Alkaline Phosphatase, subunit A"/>
    <property type="match status" value="1"/>
</dbReference>
<protein>
    <submittedName>
        <fullName evidence="1">Phosphonoacetate hydrolase</fullName>
    </submittedName>
</protein>
<dbReference type="AlphaFoldDB" id="A0A0H2XU07"/>
<dbReference type="InterPro" id="IPR012710">
    <property type="entry name" value="Phosphonoacetate_hydro"/>
</dbReference>
<dbReference type="CDD" id="cd16018">
    <property type="entry name" value="Enpp"/>
    <property type="match status" value="1"/>
</dbReference>
<accession>A0A0H2XU07</accession>
<dbReference type="PANTHER" id="PTHR10151:SF120">
    <property type="entry name" value="BIS(5'-ADENOSYL)-TRIPHOSPHATASE"/>
    <property type="match status" value="1"/>
</dbReference>
<dbReference type="InterPro" id="IPR023116">
    <property type="entry name" value="Phosphonoacetate_hydro_insert"/>
</dbReference>
<dbReference type="SUPFAM" id="SSF53649">
    <property type="entry name" value="Alkaline phosphatase-like"/>
    <property type="match status" value="1"/>
</dbReference>
<dbReference type="HOGENOM" id="CLU_031297_0_0_4"/>
<keyword evidence="1" id="KW-0378">Hydrolase</keyword>
<evidence type="ECO:0000313" key="1">
    <source>
        <dbReference type="EMBL" id="ABF77967.1"/>
    </source>
</evidence>
<organism evidence="1">
    <name type="scientific">Burkholderia orbicola (strain AU 1054)</name>
    <dbReference type="NCBI Taxonomy" id="331271"/>
    <lineage>
        <taxon>Bacteria</taxon>
        <taxon>Pseudomonadati</taxon>
        <taxon>Pseudomonadota</taxon>
        <taxon>Betaproteobacteria</taxon>
        <taxon>Burkholderiales</taxon>
        <taxon>Burkholderiaceae</taxon>
        <taxon>Burkholderia</taxon>
        <taxon>Burkholderia cepacia complex</taxon>
        <taxon>Burkholderia orbicola</taxon>
    </lineage>
</organism>
<reference evidence="1" key="1">
    <citation type="submission" date="2006-05" db="EMBL/GenBank/DDBJ databases">
        <title>Complete sequence of chromosome 2 of Burkholderia cenocepacia AU 1054.</title>
        <authorList>
            <consortium name="US DOE Joint Genome Institute"/>
            <person name="Copeland A."/>
            <person name="Lucas S."/>
            <person name="Lapidus A."/>
            <person name="Barry K."/>
            <person name="Detter J.C."/>
            <person name="Glavina del Rio T."/>
            <person name="Hammon N."/>
            <person name="Israni S."/>
            <person name="Dalin E."/>
            <person name="Tice H."/>
            <person name="Pitluck S."/>
            <person name="Chain P."/>
            <person name="Malfatti S."/>
            <person name="Shin M."/>
            <person name="Vergez L."/>
            <person name="Schmutz J."/>
            <person name="Larimer F."/>
            <person name="Land M."/>
            <person name="Hauser L."/>
            <person name="Kyrpides N."/>
            <person name="Lykidis A."/>
            <person name="LiPuma J.J."/>
            <person name="Konstantinidis K."/>
            <person name="Tiedje J.M."/>
            <person name="Richardson P."/>
        </authorList>
    </citation>
    <scope>NUCLEOTIDE SEQUENCE [LARGE SCALE GENOMIC DNA]</scope>
    <source>
        <strain evidence="1">AU 1054</strain>
    </source>
</reference>
<dbReference type="PANTHER" id="PTHR10151">
    <property type="entry name" value="ECTONUCLEOTIDE PYROPHOSPHATASE/PHOSPHODIESTERASE"/>
    <property type="match status" value="1"/>
</dbReference>
<dbReference type="InterPro" id="IPR002591">
    <property type="entry name" value="Phosphodiest/P_Trfase"/>
</dbReference>
<gene>
    <name evidence="1" type="ordered locus">Bcen_3071</name>
</gene>
<dbReference type="EMBL" id="CP000379">
    <property type="protein sequence ID" value="ABF77967.1"/>
    <property type="molecule type" value="Genomic_DNA"/>
</dbReference>
<sequence length="436" mass="46879">MNAAFALRLPGEQPAAGKGSSDLAGRSIDVNGRRYRLPVDPTVVICVDGCEYDYLECAVEAGVAPFIGRTIAEGTAWRADCVVPTFTNPNNLSIVCGVPPSVHGICGNYFWDPAADGGRGAEVMMNDPAYLRAGTLLAAASDAGARVAVVTAKDKLRRLLGWQLNGICFSAEKAAQANLAENGIVDVLDWVGLPSPDVYSAALSEFVFAAGVRLAQTRQVDLMYLSTTDYVQHKCEPGSAGANAFYAMMDGYLAQLDALGWAIGLTADHGMNAKHDPATGRPNVIYLQDAFDGWYGTQAARVILPITDPYVVHHGALGSFATIYLAPGVDRAEAMWRVGGLDGVELVLDNAEAAARFELPADRIGDLVVIGRRDMTLGTREREHDLSGLTVPLRSHGGVSEQEVPLLFNRRIERDDPARRPRNFDVFDFVLNRIAT</sequence>
<dbReference type="GO" id="GO:0047400">
    <property type="term" value="F:phosphonoacetate hydrolase activity"/>
    <property type="evidence" value="ECO:0007669"/>
    <property type="project" value="InterPro"/>
</dbReference>
<dbReference type="Gene3D" id="3.30.1360.110">
    <property type="entry name" value="Domain 2, Phosphonoacetate Hydrolase"/>
    <property type="match status" value="1"/>
</dbReference>
<dbReference type="Pfam" id="PF01663">
    <property type="entry name" value="Phosphodiest"/>
    <property type="match status" value="1"/>
</dbReference>